<evidence type="ECO:0000256" key="8">
    <source>
        <dbReference type="SAM" id="MobiDB-lite"/>
    </source>
</evidence>
<keyword evidence="5" id="KW-0934">Plastid</keyword>
<sequence length="137" mass="15349">HLHPRLSSSSPPSPSPQQPLAPTAAPPIAQWPCAVGWFCEAMAMARRQHITIFTTASLPWMTGTAVNPLFRAAYLAKAGDWEVTLVVPWLSKGDQMLVYPNKMKFSGPAEQEGYVWRWLEERTGPLPRFNIIFYPGK</sequence>
<evidence type="ECO:0000313" key="10">
    <source>
        <dbReference type="Proteomes" id="UP000015105"/>
    </source>
</evidence>
<dbReference type="EnsemblPlants" id="AET4Gv20537600.3">
    <property type="protein sequence ID" value="AET4Gv20537600.3"/>
    <property type="gene ID" value="AET4Gv20537600"/>
</dbReference>
<organism evidence="9 10">
    <name type="scientific">Aegilops tauschii subsp. strangulata</name>
    <name type="common">Goatgrass</name>
    <dbReference type="NCBI Taxonomy" id="200361"/>
    <lineage>
        <taxon>Eukaryota</taxon>
        <taxon>Viridiplantae</taxon>
        <taxon>Streptophyta</taxon>
        <taxon>Embryophyta</taxon>
        <taxon>Tracheophyta</taxon>
        <taxon>Spermatophyta</taxon>
        <taxon>Magnoliopsida</taxon>
        <taxon>Liliopsida</taxon>
        <taxon>Poales</taxon>
        <taxon>Poaceae</taxon>
        <taxon>BOP clade</taxon>
        <taxon>Pooideae</taxon>
        <taxon>Triticodae</taxon>
        <taxon>Triticeae</taxon>
        <taxon>Triticinae</taxon>
        <taxon>Aegilops</taxon>
    </lineage>
</organism>
<evidence type="ECO:0000256" key="7">
    <source>
        <dbReference type="ARBA" id="ARBA00023136"/>
    </source>
</evidence>
<evidence type="ECO:0000256" key="1">
    <source>
        <dbReference type="ARBA" id="ARBA00004229"/>
    </source>
</evidence>
<dbReference type="InterPro" id="IPR044525">
    <property type="entry name" value="DGDG1/2"/>
</dbReference>
<proteinExistence type="inferred from homology"/>
<comment type="similarity">
    <text evidence="3">Belongs to the glycosyltransferase group 1 family. Glycosyltransferase 4 subfamily.</text>
</comment>
<reference evidence="9" key="5">
    <citation type="journal article" date="2021" name="G3 (Bethesda)">
        <title>Aegilops tauschii genome assembly Aet v5.0 features greater sequence contiguity and improved annotation.</title>
        <authorList>
            <person name="Wang L."/>
            <person name="Zhu T."/>
            <person name="Rodriguez J.C."/>
            <person name="Deal K.R."/>
            <person name="Dubcovsky J."/>
            <person name="McGuire P.E."/>
            <person name="Lux T."/>
            <person name="Spannagl M."/>
            <person name="Mayer K.F.X."/>
            <person name="Baldrich P."/>
            <person name="Meyers B.C."/>
            <person name="Huo N."/>
            <person name="Gu Y.Q."/>
            <person name="Zhou H."/>
            <person name="Devos K.M."/>
            <person name="Bennetzen J.L."/>
            <person name="Unver T."/>
            <person name="Budak H."/>
            <person name="Gulick P.J."/>
            <person name="Galiba G."/>
            <person name="Kalapos B."/>
            <person name="Nelson D.R."/>
            <person name="Li P."/>
            <person name="You F.M."/>
            <person name="Luo M.C."/>
            <person name="Dvorak J."/>
        </authorList>
    </citation>
    <scope>NUCLEOTIDE SEQUENCE [LARGE SCALE GENOMIC DNA]</scope>
    <source>
        <strain evidence="9">cv. AL8/78</strain>
    </source>
</reference>
<feature type="compositionally biased region" description="Low complexity" evidence="8">
    <location>
        <begin position="1"/>
        <end position="10"/>
    </location>
</feature>
<evidence type="ECO:0000256" key="6">
    <source>
        <dbReference type="ARBA" id="ARBA00022679"/>
    </source>
</evidence>
<dbReference type="Gramene" id="AET4Gv20537600.3">
    <property type="protein sequence ID" value="AET4Gv20537600.3"/>
    <property type="gene ID" value="AET4Gv20537600"/>
</dbReference>
<comment type="subcellular location">
    <subcellularLocation>
        <location evidence="2">Membrane</location>
    </subcellularLocation>
    <subcellularLocation>
        <location evidence="1">Plastid</location>
        <location evidence="1">Chloroplast</location>
    </subcellularLocation>
</comment>
<protein>
    <recommendedName>
        <fullName evidence="11">Digalactosyldiacylglycerol synthase</fullName>
    </recommendedName>
</protein>
<reference evidence="9" key="4">
    <citation type="submission" date="2019-03" db="UniProtKB">
        <authorList>
            <consortium name="EnsemblPlants"/>
        </authorList>
    </citation>
    <scope>IDENTIFICATION</scope>
</reference>
<keyword evidence="6" id="KW-0808">Transferase</keyword>
<reference evidence="10" key="1">
    <citation type="journal article" date="2014" name="Science">
        <title>Ancient hybridizations among the ancestral genomes of bread wheat.</title>
        <authorList>
            <consortium name="International Wheat Genome Sequencing Consortium,"/>
            <person name="Marcussen T."/>
            <person name="Sandve S.R."/>
            <person name="Heier L."/>
            <person name="Spannagl M."/>
            <person name="Pfeifer M."/>
            <person name="Jakobsen K.S."/>
            <person name="Wulff B.B."/>
            <person name="Steuernagel B."/>
            <person name="Mayer K.F."/>
            <person name="Olsen O.A."/>
        </authorList>
    </citation>
    <scope>NUCLEOTIDE SEQUENCE [LARGE SCALE GENOMIC DNA]</scope>
    <source>
        <strain evidence="10">cv. AL8/78</strain>
    </source>
</reference>
<dbReference type="GO" id="GO:0009707">
    <property type="term" value="C:chloroplast outer membrane"/>
    <property type="evidence" value="ECO:0007669"/>
    <property type="project" value="TreeGrafter"/>
</dbReference>
<dbReference type="GO" id="GO:0019375">
    <property type="term" value="P:galactolipid biosynthetic process"/>
    <property type="evidence" value="ECO:0007669"/>
    <property type="project" value="TreeGrafter"/>
</dbReference>
<evidence type="ECO:0008006" key="11">
    <source>
        <dbReference type="Google" id="ProtNLM"/>
    </source>
</evidence>
<dbReference type="GO" id="GO:0046481">
    <property type="term" value="F:digalactosyldiacylglycerol synthase activity"/>
    <property type="evidence" value="ECO:0007669"/>
    <property type="project" value="InterPro"/>
</dbReference>
<dbReference type="Proteomes" id="UP000015105">
    <property type="component" value="Chromosome 4D"/>
</dbReference>
<evidence type="ECO:0000256" key="5">
    <source>
        <dbReference type="ARBA" id="ARBA00022640"/>
    </source>
</evidence>
<reference evidence="10" key="2">
    <citation type="journal article" date="2017" name="Nat. Plants">
        <title>The Aegilops tauschii genome reveals multiple impacts of transposons.</title>
        <authorList>
            <person name="Zhao G."/>
            <person name="Zou C."/>
            <person name="Li K."/>
            <person name="Wang K."/>
            <person name="Li T."/>
            <person name="Gao L."/>
            <person name="Zhang X."/>
            <person name="Wang H."/>
            <person name="Yang Z."/>
            <person name="Liu X."/>
            <person name="Jiang W."/>
            <person name="Mao L."/>
            <person name="Kong X."/>
            <person name="Jiao Y."/>
            <person name="Jia J."/>
        </authorList>
    </citation>
    <scope>NUCLEOTIDE SEQUENCE [LARGE SCALE GENOMIC DNA]</scope>
    <source>
        <strain evidence="10">cv. AL8/78</strain>
    </source>
</reference>
<name>A0A453IEW9_AEGTS</name>
<dbReference type="PANTHER" id="PTHR46132:SF1">
    <property type="entry name" value="DIGALACTOSYLDIACYLGLYCEROL SYNTHASE 2, CHLOROPLASTIC"/>
    <property type="match status" value="1"/>
</dbReference>
<feature type="region of interest" description="Disordered" evidence="8">
    <location>
        <begin position="1"/>
        <end position="23"/>
    </location>
</feature>
<dbReference type="PANTHER" id="PTHR46132">
    <property type="entry name" value="DIGALACTOSYLDIACYLGLYCEROL SYNTHASE 2, CHLOROPLASTIC"/>
    <property type="match status" value="1"/>
</dbReference>
<keyword evidence="7" id="KW-0472">Membrane</keyword>
<evidence type="ECO:0000256" key="4">
    <source>
        <dbReference type="ARBA" id="ARBA00022528"/>
    </source>
</evidence>
<dbReference type="AlphaFoldDB" id="A0A453IEW9"/>
<keyword evidence="10" id="KW-1185">Reference proteome</keyword>
<keyword evidence="4" id="KW-0150">Chloroplast</keyword>
<reference evidence="9" key="3">
    <citation type="journal article" date="2017" name="Nature">
        <title>Genome sequence of the progenitor of the wheat D genome Aegilops tauschii.</title>
        <authorList>
            <person name="Luo M.C."/>
            <person name="Gu Y.Q."/>
            <person name="Puiu D."/>
            <person name="Wang H."/>
            <person name="Twardziok S.O."/>
            <person name="Deal K.R."/>
            <person name="Huo N."/>
            <person name="Zhu T."/>
            <person name="Wang L."/>
            <person name="Wang Y."/>
            <person name="McGuire P.E."/>
            <person name="Liu S."/>
            <person name="Long H."/>
            <person name="Ramasamy R.K."/>
            <person name="Rodriguez J.C."/>
            <person name="Van S.L."/>
            <person name="Yuan L."/>
            <person name="Wang Z."/>
            <person name="Xia Z."/>
            <person name="Xiao L."/>
            <person name="Anderson O.D."/>
            <person name="Ouyang S."/>
            <person name="Liang Y."/>
            <person name="Zimin A.V."/>
            <person name="Pertea G."/>
            <person name="Qi P."/>
            <person name="Bennetzen J.L."/>
            <person name="Dai X."/>
            <person name="Dawson M.W."/>
            <person name="Muller H.G."/>
            <person name="Kugler K."/>
            <person name="Rivarola-Duarte L."/>
            <person name="Spannagl M."/>
            <person name="Mayer K.F.X."/>
            <person name="Lu F.H."/>
            <person name="Bevan M.W."/>
            <person name="Leroy P."/>
            <person name="Li P."/>
            <person name="You F.M."/>
            <person name="Sun Q."/>
            <person name="Liu Z."/>
            <person name="Lyons E."/>
            <person name="Wicker T."/>
            <person name="Salzberg S.L."/>
            <person name="Devos K.M."/>
            <person name="Dvorak J."/>
        </authorList>
    </citation>
    <scope>NUCLEOTIDE SEQUENCE [LARGE SCALE GENOMIC DNA]</scope>
    <source>
        <strain evidence="9">cv. AL8/78</strain>
    </source>
</reference>
<evidence type="ECO:0000313" key="9">
    <source>
        <dbReference type="EnsemblPlants" id="AET4Gv20537600.3"/>
    </source>
</evidence>
<evidence type="ECO:0000256" key="3">
    <source>
        <dbReference type="ARBA" id="ARBA00009481"/>
    </source>
</evidence>
<accession>A0A453IEW9</accession>
<evidence type="ECO:0000256" key="2">
    <source>
        <dbReference type="ARBA" id="ARBA00004370"/>
    </source>
</evidence>